<dbReference type="PANTHER" id="PTHR37909">
    <property type="entry name" value="S-ADENOSYL-L-METHIONINE-DEPENDENT METHYLTRANSFERASES SUPERFAMILY PROTEIN"/>
    <property type="match status" value="1"/>
</dbReference>
<accession>A0A1X7EYH3</accession>
<keyword evidence="1" id="KW-0489">Methyltransferase</keyword>
<dbReference type="Proteomes" id="UP000192936">
    <property type="component" value="Unassembled WGS sequence"/>
</dbReference>
<evidence type="ECO:0000313" key="1">
    <source>
        <dbReference type="EMBL" id="SMF42512.1"/>
    </source>
</evidence>
<reference evidence="1 2" key="1">
    <citation type="submission" date="2017-04" db="EMBL/GenBank/DDBJ databases">
        <authorList>
            <person name="Afonso C.L."/>
            <person name="Miller P.J."/>
            <person name="Scott M.A."/>
            <person name="Spackman E."/>
            <person name="Goraichik I."/>
            <person name="Dimitrov K.M."/>
            <person name="Suarez D.L."/>
            <person name="Swayne D.E."/>
        </authorList>
    </citation>
    <scope>NUCLEOTIDE SEQUENCE [LARGE SCALE GENOMIC DNA]</scope>
    <source>
        <strain evidence="1 2">A2P</strain>
    </source>
</reference>
<protein>
    <submittedName>
        <fullName evidence="1">Methyltransferase domain-containing protein</fullName>
    </submittedName>
</protein>
<dbReference type="InterPro" id="IPR029063">
    <property type="entry name" value="SAM-dependent_MTases_sf"/>
</dbReference>
<dbReference type="GO" id="GO:0008168">
    <property type="term" value="F:methyltransferase activity"/>
    <property type="evidence" value="ECO:0007669"/>
    <property type="project" value="UniProtKB-KW"/>
</dbReference>
<dbReference type="Pfam" id="PF13578">
    <property type="entry name" value="Methyltransf_24"/>
    <property type="match status" value="1"/>
</dbReference>
<dbReference type="GO" id="GO:0032259">
    <property type="term" value="P:methylation"/>
    <property type="evidence" value="ECO:0007669"/>
    <property type="project" value="UniProtKB-KW"/>
</dbReference>
<proteinExistence type="predicted"/>
<dbReference type="Gene3D" id="3.40.50.150">
    <property type="entry name" value="Vaccinia Virus protein VP39"/>
    <property type="match status" value="1"/>
</dbReference>
<dbReference type="AlphaFoldDB" id="A0A1X7EYH3"/>
<gene>
    <name evidence="1" type="ORF">SAMN02982917_2132</name>
</gene>
<evidence type="ECO:0000313" key="2">
    <source>
        <dbReference type="Proteomes" id="UP000192936"/>
    </source>
</evidence>
<dbReference type="STRING" id="286727.SAMN02982917_2132"/>
<name>A0A1X7EYH3_9PROT</name>
<dbReference type="PANTHER" id="PTHR37909:SF1">
    <property type="entry name" value="S-ADENOSYL-L-METHIONINE-DEPENDENT METHYLTRANSFERASES SUPERFAMILY PROTEIN"/>
    <property type="match status" value="1"/>
</dbReference>
<sequence length="217" mass="24252">MQIRNRIFEQSPYEGFDVNAYTFSDRTESHPIFRHVISQIKPSLLIEVGTWKGASAVHMAGLCKEYGVDNAEIVCVDTWLGSSEMWADKTPNGYWGFHSLGLKNGYPTIYYQFLANVVLKGVSDIITPFPISSSGAAVFLKALGIKADVIYIDGGHSYQEAKADIEAYWPLLRVGGVMIGDDYHEDAPGVIRAVTEFGELIDRNPVIHHRKWLMVKP</sequence>
<organism evidence="1 2">
    <name type="scientific">Azospirillum oryzae</name>
    <dbReference type="NCBI Taxonomy" id="286727"/>
    <lineage>
        <taxon>Bacteria</taxon>
        <taxon>Pseudomonadati</taxon>
        <taxon>Pseudomonadota</taxon>
        <taxon>Alphaproteobacteria</taxon>
        <taxon>Rhodospirillales</taxon>
        <taxon>Azospirillaceae</taxon>
        <taxon>Azospirillum</taxon>
    </lineage>
</organism>
<dbReference type="EMBL" id="FXAK01000004">
    <property type="protein sequence ID" value="SMF42512.1"/>
    <property type="molecule type" value="Genomic_DNA"/>
</dbReference>
<keyword evidence="1" id="KW-0808">Transferase</keyword>
<dbReference type="RefSeq" id="WP_167393235.1">
    <property type="nucleotide sequence ID" value="NZ_FXAK01000004.1"/>
</dbReference>
<dbReference type="SUPFAM" id="SSF53335">
    <property type="entry name" value="S-adenosyl-L-methionine-dependent methyltransferases"/>
    <property type="match status" value="1"/>
</dbReference>